<keyword evidence="4 10" id="KW-0808">Transferase</keyword>
<dbReference type="InterPro" id="IPR001564">
    <property type="entry name" value="Nucleoside_diP_kinase"/>
</dbReference>
<feature type="binding site" evidence="7">
    <location>
        <position position="9"/>
    </location>
    <ligand>
        <name>ATP</name>
        <dbReference type="ChEBI" id="CHEBI:30616"/>
    </ligand>
</feature>
<dbReference type="CDD" id="cd04413">
    <property type="entry name" value="NDPk_I"/>
    <property type="match status" value="1"/>
</dbReference>
<evidence type="ECO:0000256" key="5">
    <source>
        <dbReference type="ARBA" id="ARBA00022777"/>
    </source>
</evidence>
<feature type="binding site" evidence="7">
    <location>
        <position position="112"/>
    </location>
    <ligand>
        <name>ATP</name>
        <dbReference type="ChEBI" id="CHEBI:30616"/>
    </ligand>
</feature>
<feature type="domain" description="Nucleoside diphosphate kinase-like" evidence="9">
    <location>
        <begin position="1"/>
        <end position="132"/>
    </location>
</feature>
<dbReference type="RefSeq" id="WP_204653265.1">
    <property type="nucleotide sequence ID" value="NZ_JAFBFD010000007.1"/>
</dbReference>
<dbReference type="Pfam" id="PF00334">
    <property type="entry name" value="NDK"/>
    <property type="match status" value="1"/>
</dbReference>
<comment type="similarity">
    <text evidence="2 7 8">Belongs to the NDK family.</text>
</comment>
<evidence type="ECO:0000259" key="9">
    <source>
        <dbReference type="SMART" id="SM00562"/>
    </source>
</evidence>
<name>A0ABV9MUW5_9ENTE</name>
<dbReference type="PRINTS" id="PR01243">
    <property type="entry name" value="NUCDPKINASE"/>
</dbReference>
<evidence type="ECO:0000256" key="2">
    <source>
        <dbReference type="ARBA" id="ARBA00008142"/>
    </source>
</evidence>
<gene>
    <name evidence="10" type="primary">ndk</name>
    <name evidence="10" type="ORF">ACFO5I_02395</name>
</gene>
<evidence type="ECO:0000256" key="3">
    <source>
        <dbReference type="ARBA" id="ARBA00012966"/>
    </source>
</evidence>
<keyword evidence="11" id="KW-1185">Reference proteome</keyword>
<dbReference type="InterPro" id="IPR034907">
    <property type="entry name" value="NDK-like_dom"/>
</dbReference>
<dbReference type="PROSITE" id="PS51374">
    <property type="entry name" value="NDPK_LIKE"/>
    <property type="match status" value="1"/>
</dbReference>
<dbReference type="InterPro" id="IPR036850">
    <property type="entry name" value="NDK-like_dom_sf"/>
</dbReference>
<feature type="binding site" evidence="7">
    <location>
        <position position="57"/>
    </location>
    <ligand>
        <name>ATP</name>
        <dbReference type="ChEBI" id="CHEBI:30616"/>
    </ligand>
</feature>
<evidence type="ECO:0000256" key="4">
    <source>
        <dbReference type="ARBA" id="ARBA00022679"/>
    </source>
</evidence>
<evidence type="ECO:0000256" key="7">
    <source>
        <dbReference type="PROSITE-ProRule" id="PRU00706"/>
    </source>
</evidence>
<comment type="caution">
    <text evidence="10">The sequence shown here is derived from an EMBL/GenBank/DDBJ whole genome shotgun (WGS) entry which is preliminary data.</text>
</comment>
<dbReference type="PANTHER" id="PTHR11349">
    <property type="entry name" value="NUCLEOSIDE DIPHOSPHATE KINASE"/>
    <property type="match status" value="1"/>
</dbReference>
<sequence>MEKTLVIIKPDGVKRHLVGKIIQRFEEKGLVITALKMETLTLSLLEEHYNHLVTRPFFSELVDYMTSGPVVILILTGENAIEIVRKMVGTTNPLQAEIGSIRGQYGLSHTENVIHASDSTAAAQAEIQRFFK</sequence>
<feature type="binding site" evidence="7">
    <location>
        <position position="102"/>
    </location>
    <ligand>
        <name>ATP</name>
        <dbReference type="ChEBI" id="CHEBI:30616"/>
    </ligand>
</feature>
<evidence type="ECO:0000256" key="8">
    <source>
        <dbReference type="RuleBase" id="RU004011"/>
    </source>
</evidence>
<reference evidence="11" key="1">
    <citation type="journal article" date="2019" name="Int. J. Syst. Evol. Microbiol.">
        <title>The Global Catalogue of Microorganisms (GCM) 10K type strain sequencing project: providing services to taxonomists for standard genome sequencing and annotation.</title>
        <authorList>
            <consortium name="The Broad Institute Genomics Platform"/>
            <consortium name="The Broad Institute Genome Sequencing Center for Infectious Disease"/>
            <person name="Wu L."/>
            <person name="Ma J."/>
        </authorList>
    </citation>
    <scope>NUCLEOTIDE SEQUENCE [LARGE SCALE GENOMIC DNA]</scope>
    <source>
        <strain evidence="11">CGMCC 1.19032</strain>
    </source>
</reference>
<feature type="binding site" evidence="7">
    <location>
        <position position="85"/>
    </location>
    <ligand>
        <name>ATP</name>
        <dbReference type="ChEBI" id="CHEBI:30616"/>
    </ligand>
</feature>
<dbReference type="NCBIfam" id="NF001908">
    <property type="entry name" value="PRK00668.1"/>
    <property type="match status" value="1"/>
</dbReference>
<dbReference type="EC" id="2.7.4.6" evidence="3"/>
<feature type="binding site" evidence="7">
    <location>
        <position position="91"/>
    </location>
    <ligand>
        <name>ATP</name>
        <dbReference type="ChEBI" id="CHEBI:30616"/>
    </ligand>
</feature>
<evidence type="ECO:0000313" key="11">
    <source>
        <dbReference type="Proteomes" id="UP001595969"/>
    </source>
</evidence>
<dbReference type="SMART" id="SM00562">
    <property type="entry name" value="NDK"/>
    <property type="match status" value="1"/>
</dbReference>
<organism evidence="10 11">
    <name type="scientific">Enterococcus lemanii</name>
    <dbReference type="NCBI Taxonomy" id="1159752"/>
    <lineage>
        <taxon>Bacteria</taxon>
        <taxon>Bacillati</taxon>
        <taxon>Bacillota</taxon>
        <taxon>Bacilli</taxon>
        <taxon>Lactobacillales</taxon>
        <taxon>Enterococcaceae</taxon>
        <taxon>Enterococcus</taxon>
    </lineage>
</organism>
<proteinExistence type="inferred from homology"/>
<accession>A0ABV9MUW5</accession>
<dbReference type="SUPFAM" id="SSF54919">
    <property type="entry name" value="Nucleoside diphosphate kinase, NDK"/>
    <property type="match status" value="1"/>
</dbReference>
<evidence type="ECO:0000256" key="6">
    <source>
        <dbReference type="ARBA" id="ARBA00023080"/>
    </source>
</evidence>
<evidence type="ECO:0000256" key="1">
    <source>
        <dbReference type="ARBA" id="ARBA00001946"/>
    </source>
</evidence>
<dbReference type="Proteomes" id="UP001595969">
    <property type="component" value="Unassembled WGS sequence"/>
</dbReference>
<keyword evidence="5 10" id="KW-0418">Kinase</keyword>
<feature type="active site" description="Pros-phosphohistidine intermediate" evidence="7">
    <location>
        <position position="115"/>
    </location>
</feature>
<keyword evidence="6" id="KW-0546">Nucleotide metabolism</keyword>
<protein>
    <recommendedName>
        <fullName evidence="3">nucleoside-diphosphate kinase</fullName>
        <ecNumber evidence="3">2.7.4.6</ecNumber>
    </recommendedName>
</protein>
<evidence type="ECO:0000313" key="10">
    <source>
        <dbReference type="EMBL" id="MFC4718595.1"/>
    </source>
</evidence>
<dbReference type="Gene3D" id="3.30.70.141">
    <property type="entry name" value="Nucleoside diphosphate kinase-like domain"/>
    <property type="match status" value="1"/>
</dbReference>
<comment type="cofactor">
    <cofactor evidence="1">
        <name>Mg(2+)</name>
        <dbReference type="ChEBI" id="CHEBI:18420"/>
    </cofactor>
</comment>
<dbReference type="GO" id="GO:0004550">
    <property type="term" value="F:nucleoside diphosphate kinase activity"/>
    <property type="evidence" value="ECO:0007669"/>
    <property type="project" value="UniProtKB-EC"/>
</dbReference>
<dbReference type="EMBL" id="JBHSGS010000011">
    <property type="protein sequence ID" value="MFC4718595.1"/>
    <property type="molecule type" value="Genomic_DNA"/>
</dbReference>